<dbReference type="InterPro" id="IPR029063">
    <property type="entry name" value="SAM-dependent_MTases_sf"/>
</dbReference>
<dbReference type="RefSeq" id="WP_203915599.1">
    <property type="nucleotide sequence ID" value="NZ_BONZ01000001.1"/>
</dbReference>
<feature type="domain" description="Methyltransferase small" evidence="3">
    <location>
        <begin position="154"/>
        <end position="278"/>
    </location>
</feature>
<comment type="caution">
    <text evidence="4">The sequence shown here is derived from an EMBL/GenBank/DDBJ whole genome shotgun (WGS) entry which is preliminary data.</text>
</comment>
<dbReference type="PANTHER" id="PTHR47816:SF4">
    <property type="entry name" value="RIBOSOMAL RNA SMALL SUBUNIT METHYLTRANSFERASE C"/>
    <property type="match status" value="1"/>
</dbReference>
<gene>
    <name evidence="4" type="ORF">Raf01_00390</name>
</gene>
<dbReference type="Gene3D" id="3.40.50.150">
    <property type="entry name" value="Vaccinia Virus protein VP39"/>
    <property type="match status" value="1"/>
</dbReference>
<dbReference type="PANTHER" id="PTHR47816">
    <property type="entry name" value="RIBOSOMAL RNA SMALL SUBUNIT METHYLTRANSFERASE C"/>
    <property type="match status" value="1"/>
</dbReference>
<reference evidence="4" key="1">
    <citation type="submission" date="2021-01" db="EMBL/GenBank/DDBJ databases">
        <title>Whole genome shotgun sequence of Rugosimonospora africana NBRC 104875.</title>
        <authorList>
            <person name="Komaki H."/>
            <person name="Tamura T."/>
        </authorList>
    </citation>
    <scope>NUCLEOTIDE SEQUENCE</scope>
    <source>
        <strain evidence="4">NBRC 104875</strain>
    </source>
</reference>
<dbReference type="InterPro" id="IPR007848">
    <property type="entry name" value="Small_mtfrase_dom"/>
</dbReference>
<dbReference type="Proteomes" id="UP000642748">
    <property type="component" value="Unassembled WGS sequence"/>
</dbReference>
<dbReference type="AlphaFoldDB" id="A0A8J3QKP8"/>
<evidence type="ECO:0000256" key="2">
    <source>
        <dbReference type="ARBA" id="ARBA00022679"/>
    </source>
</evidence>
<protein>
    <recommendedName>
        <fullName evidence="3">Methyltransferase small domain-containing protein</fullName>
    </recommendedName>
</protein>
<keyword evidence="1" id="KW-0489">Methyltransferase</keyword>
<dbReference type="SUPFAM" id="SSF53335">
    <property type="entry name" value="S-adenosyl-L-methionine-dependent methyltransferases"/>
    <property type="match status" value="1"/>
</dbReference>
<evidence type="ECO:0000313" key="5">
    <source>
        <dbReference type="Proteomes" id="UP000642748"/>
    </source>
</evidence>
<evidence type="ECO:0000313" key="4">
    <source>
        <dbReference type="EMBL" id="GIH11867.1"/>
    </source>
</evidence>
<keyword evidence="5" id="KW-1185">Reference proteome</keyword>
<evidence type="ECO:0000256" key="1">
    <source>
        <dbReference type="ARBA" id="ARBA00022603"/>
    </source>
</evidence>
<dbReference type="GO" id="GO:0008757">
    <property type="term" value="F:S-adenosylmethionine-dependent methyltransferase activity"/>
    <property type="evidence" value="ECO:0007669"/>
    <property type="project" value="InterPro"/>
</dbReference>
<sequence>MTGSPGRWLVALPADRWPGVDPAGDGVVALTAEELTEAGRRGVHAAAFHEVVAGDARPAGSTVDVFLPAYRGKRLALLLGWLVAARLHRGGVRVAWHLDKRQGPDSVRRLLVEHGWRLDAGREGRGVVLTGEPAGPIAAPEPESFSAEVGDRRLDFAADFGVFSPGHVDEGTRLLLEVALRGPAAPVVADIGIGYGPLATGIVANGVAERAVGTDIDALALWLALRNADANGVPLSVECSADPGAVPPTPLTVCNVPTHIDAARSAALMTGLLARARSGRLLAVVHASLAERYARYFADAGLSPVRHPGPQHVVFDARG</sequence>
<dbReference type="InterPro" id="IPR046977">
    <property type="entry name" value="RsmC/RlmG"/>
</dbReference>
<proteinExistence type="predicted"/>
<dbReference type="EMBL" id="BONZ01000001">
    <property type="protein sequence ID" value="GIH11867.1"/>
    <property type="molecule type" value="Genomic_DNA"/>
</dbReference>
<accession>A0A8J3QKP8</accession>
<dbReference type="GO" id="GO:0032259">
    <property type="term" value="P:methylation"/>
    <property type="evidence" value="ECO:0007669"/>
    <property type="project" value="UniProtKB-KW"/>
</dbReference>
<evidence type="ECO:0000259" key="3">
    <source>
        <dbReference type="Pfam" id="PF05175"/>
    </source>
</evidence>
<name>A0A8J3QKP8_9ACTN</name>
<organism evidence="4 5">
    <name type="scientific">Rugosimonospora africana</name>
    <dbReference type="NCBI Taxonomy" id="556532"/>
    <lineage>
        <taxon>Bacteria</taxon>
        <taxon>Bacillati</taxon>
        <taxon>Actinomycetota</taxon>
        <taxon>Actinomycetes</taxon>
        <taxon>Micromonosporales</taxon>
        <taxon>Micromonosporaceae</taxon>
        <taxon>Rugosimonospora</taxon>
    </lineage>
</organism>
<dbReference type="Pfam" id="PF05175">
    <property type="entry name" value="MTS"/>
    <property type="match status" value="1"/>
</dbReference>
<keyword evidence="2" id="KW-0808">Transferase</keyword>